<comment type="similarity">
    <text evidence="3">Belongs to the CobB/CobQ family. CobQ subfamily.</text>
</comment>
<dbReference type="InterPro" id="IPR029062">
    <property type="entry name" value="Class_I_gatase-like"/>
</dbReference>
<dbReference type="SUPFAM" id="SSF52317">
    <property type="entry name" value="Class I glutamine amidotransferase-like"/>
    <property type="match status" value="1"/>
</dbReference>
<keyword evidence="7" id="KW-0067">ATP-binding</keyword>
<evidence type="ECO:0000256" key="2">
    <source>
        <dbReference type="ARBA" id="ARBA00004953"/>
    </source>
</evidence>
<proteinExistence type="inferred from homology"/>
<dbReference type="HOGENOM" id="CLU_022752_0_2_6"/>
<dbReference type="GO" id="GO:0042242">
    <property type="term" value="F:cobyrinic acid a,c-diamide synthase activity"/>
    <property type="evidence" value="ECO:0007669"/>
    <property type="project" value="InterPro"/>
</dbReference>
<evidence type="ECO:0000256" key="5">
    <source>
        <dbReference type="ARBA" id="ARBA00022598"/>
    </source>
</evidence>
<reference evidence="12 13" key="1">
    <citation type="journal article" date="2005" name="Nucleic Acids Res.">
        <title>Genomic blueprint of Hahella chejuensis, a marine microbe producing an algicidal agent.</title>
        <authorList>
            <person name="Jeong H."/>
            <person name="Yim J.H."/>
            <person name="Lee C."/>
            <person name="Choi S.-H."/>
            <person name="Park Y.K."/>
            <person name="Yoon S.H."/>
            <person name="Hur C.-G."/>
            <person name="Kang H.-Y."/>
            <person name="Kim D."/>
            <person name="Lee H.H."/>
            <person name="Park K.H."/>
            <person name="Park S.-H."/>
            <person name="Park H.-S."/>
            <person name="Lee H.K."/>
            <person name="Oh T.K."/>
            <person name="Kim J.F."/>
        </authorList>
    </citation>
    <scope>NUCLEOTIDE SEQUENCE [LARGE SCALE GENOMIC DNA]</scope>
    <source>
        <strain evidence="12 13">KCTC 2396</strain>
    </source>
</reference>
<sequence>MQARCPALFISAMASGQGKTTVTAALARYHRNQGRKVRVFKTGPDYLDPQILQIASGAPVEPLDLWMAGEEYCRDQLYRAAREADLILIEGAMGLLDGEPSSADLAARFNLPVAVVINAKGMAQTTAAVAYGLANYRRDFQCVGIIANALGSERHLSLIAESLPSQVPLLAGIFRDDAIALPERHLGLVQPYEQQGLEQRLDQAAAAIAHTPLANLPATATFKPALLPAVRPMLAGARIAVARDAAFSFIYAANLRLLQEMGAEVLFFSPLEDSEPPPADALWLPGGYPELHAERLSANQAMKAALKRFFMDGRPMLAECGGMLYAQETLTDQQDRIFAMAGLIPGAGEMRAKRGCQGMQTAPLPEGDVRAHAHHHSRSHGTLPPIAYGRRQRHPAPGEVIVRSKGLTATYLHLFFPSNPGAVANLFRPGPTEV</sequence>
<evidence type="ECO:0000256" key="4">
    <source>
        <dbReference type="ARBA" id="ARBA00022573"/>
    </source>
</evidence>
<dbReference type="SUPFAM" id="SSF52540">
    <property type="entry name" value="P-loop containing nucleoside triphosphate hydrolases"/>
    <property type="match status" value="1"/>
</dbReference>
<dbReference type="InterPro" id="IPR011698">
    <property type="entry name" value="GATase_3"/>
</dbReference>
<dbReference type="STRING" id="349521.HCH_06468"/>
<gene>
    <name evidence="12" type="primary">cbiA</name>
    <name evidence="12" type="ordered locus">HCH_06468</name>
</gene>
<feature type="domain" description="CobQ/CobB/MinD/ParA nucleotide binding" evidence="10">
    <location>
        <begin position="9"/>
        <end position="186"/>
    </location>
</feature>
<evidence type="ECO:0000256" key="1">
    <source>
        <dbReference type="ARBA" id="ARBA00001946"/>
    </source>
</evidence>
<dbReference type="GO" id="GO:0009236">
    <property type="term" value="P:cobalamin biosynthetic process"/>
    <property type="evidence" value="ECO:0007669"/>
    <property type="project" value="UniProtKB-KW"/>
</dbReference>
<name>Q2S8B3_HAHCH</name>
<keyword evidence="5" id="KW-0436">Ligase</keyword>
<accession>Q2S8B3</accession>
<dbReference type="Gene3D" id="3.40.50.300">
    <property type="entry name" value="P-loop containing nucleotide triphosphate hydrolases"/>
    <property type="match status" value="1"/>
</dbReference>
<organism evidence="12 13">
    <name type="scientific">Hahella chejuensis (strain KCTC 2396)</name>
    <dbReference type="NCBI Taxonomy" id="349521"/>
    <lineage>
        <taxon>Bacteria</taxon>
        <taxon>Pseudomonadati</taxon>
        <taxon>Pseudomonadota</taxon>
        <taxon>Gammaproteobacteria</taxon>
        <taxon>Oceanospirillales</taxon>
        <taxon>Hahellaceae</taxon>
        <taxon>Hahella</taxon>
    </lineage>
</organism>
<feature type="domain" description="CobB/CobQ-like glutamine amidotransferase" evidence="11">
    <location>
        <begin position="238"/>
        <end position="418"/>
    </location>
</feature>
<evidence type="ECO:0000256" key="9">
    <source>
        <dbReference type="ARBA" id="ARBA00022962"/>
    </source>
</evidence>
<evidence type="ECO:0000259" key="11">
    <source>
        <dbReference type="Pfam" id="PF07685"/>
    </source>
</evidence>
<evidence type="ECO:0000256" key="6">
    <source>
        <dbReference type="ARBA" id="ARBA00022741"/>
    </source>
</evidence>
<dbReference type="Proteomes" id="UP000000238">
    <property type="component" value="Chromosome"/>
</dbReference>
<keyword evidence="8" id="KW-0460">Magnesium</keyword>
<keyword evidence="9" id="KW-0315">Glutamine amidotransferase</keyword>
<dbReference type="InterPro" id="IPR004484">
    <property type="entry name" value="CbiA/CobB_synth"/>
</dbReference>
<comment type="cofactor">
    <cofactor evidence="1">
        <name>Mg(2+)</name>
        <dbReference type="ChEBI" id="CHEBI:18420"/>
    </cofactor>
</comment>
<dbReference type="Gene3D" id="3.40.50.880">
    <property type="match status" value="1"/>
</dbReference>
<dbReference type="InterPro" id="IPR027417">
    <property type="entry name" value="P-loop_NTPase"/>
</dbReference>
<dbReference type="AlphaFoldDB" id="Q2S8B3"/>
<protein>
    <submittedName>
        <fullName evidence="12">Cobyrinic acid a,c-diamide synthase</fullName>
    </submittedName>
</protein>
<dbReference type="RefSeq" id="WP_011400163.1">
    <property type="nucleotide sequence ID" value="NC_007645.1"/>
</dbReference>
<comment type="pathway">
    <text evidence="2">Cofactor biosynthesis; adenosylcobalamin biosynthesis.</text>
</comment>
<dbReference type="KEGG" id="hch:HCH_06468"/>
<dbReference type="NCBIfam" id="NF002204">
    <property type="entry name" value="PRK01077.1"/>
    <property type="match status" value="1"/>
</dbReference>
<dbReference type="eggNOG" id="COG1797">
    <property type="taxonomic scope" value="Bacteria"/>
</dbReference>
<dbReference type="PANTHER" id="PTHR43873:SF1">
    <property type="entry name" value="COBYRINATE A,C-DIAMIDE SYNTHASE"/>
    <property type="match status" value="1"/>
</dbReference>
<dbReference type="InterPro" id="IPR002586">
    <property type="entry name" value="CobQ/CobB/MinD/ParA_Nub-bd_dom"/>
</dbReference>
<evidence type="ECO:0000256" key="3">
    <source>
        <dbReference type="ARBA" id="ARBA00006205"/>
    </source>
</evidence>
<keyword evidence="13" id="KW-1185">Reference proteome</keyword>
<dbReference type="Pfam" id="PF07685">
    <property type="entry name" value="GATase_3"/>
    <property type="match status" value="1"/>
</dbReference>
<evidence type="ECO:0000256" key="8">
    <source>
        <dbReference type="ARBA" id="ARBA00022842"/>
    </source>
</evidence>
<dbReference type="GO" id="GO:0005524">
    <property type="term" value="F:ATP binding"/>
    <property type="evidence" value="ECO:0007669"/>
    <property type="project" value="UniProtKB-KW"/>
</dbReference>
<evidence type="ECO:0000313" key="13">
    <source>
        <dbReference type="Proteomes" id="UP000000238"/>
    </source>
</evidence>
<dbReference type="OrthoDB" id="9764035at2"/>
<evidence type="ECO:0000259" key="10">
    <source>
        <dbReference type="Pfam" id="PF01656"/>
    </source>
</evidence>
<dbReference type="Pfam" id="PF01656">
    <property type="entry name" value="CbiA"/>
    <property type="match status" value="1"/>
</dbReference>
<dbReference type="PANTHER" id="PTHR43873">
    <property type="entry name" value="COBYRINATE A,C-DIAMIDE SYNTHASE"/>
    <property type="match status" value="1"/>
</dbReference>
<keyword evidence="6" id="KW-0547">Nucleotide-binding</keyword>
<evidence type="ECO:0000313" key="12">
    <source>
        <dbReference type="EMBL" id="ABC33111.1"/>
    </source>
</evidence>
<evidence type="ECO:0000256" key="7">
    <source>
        <dbReference type="ARBA" id="ARBA00022840"/>
    </source>
</evidence>
<dbReference type="PROSITE" id="PS51274">
    <property type="entry name" value="GATASE_COBBQ"/>
    <property type="match status" value="1"/>
</dbReference>
<dbReference type="EMBL" id="CP000155">
    <property type="protein sequence ID" value="ABC33111.1"/>
    <property type="molecule type" value="Genomic_DNA"/>
</dbReference>
<keyword evidence="4" id="KW-0169">Cobalamin biosynthesis</keyword>